<dbReference type="UniPathway" id="UPA00053">
    <property type="reaction ID" value="UER00086"/>
</dbReference>
<dbReference type="PIRSF" id="PIRSF001399">
    <property type="entry name" value="DHquinase_II"/>
    <property type="match status" value="1"/>
</dbReference>
<comment type="caution">
    <text evidence="7">The sequence shown here is derived from an EMBL/GenBank/DDBJ whole genome shotgun (WGS) entry which is preliminary data.</text>
</comment>
<comment type="similarity">
    <text evidence="3">Belongs to the type-II 3-dehydroquinase family.</text>
</comment>
<accession>A0A7X5QZ68</accession>
<comment type="subunit">
    <text evidence="4">Homododecamer.</text>
</comment>
<evidence type="ECO:0000256" key="4">
    <source>
        <dbReference type="ARBA" id="ARBA00011193"/>
    </source>
</evidence>
<dbReference type="InterPro" id="IPR001874">
    <property type="entry name" value="DHquinase_II"/>
</dbReference>
<protein>
    <recommendedName>
        <fullName evidence="5">3-dehydroquinate dehydratase</fullName>
        <ecNumber evidence="5">4.2.1.10</ecNumber>
    </recommendedName>
</protein>
<comment type="pathway">
    <text evidence="2">Metabolic intermediate biosynthesis; chorismate biosynthesis; chorismate from D-erythrose 4-phosphate and phosphoenolpyruvate: step 3/7.</text>
</comment>
<evidence type="ECO:0000256" key="1">
    <source>
        <dbReference type="ARBA" id="ARBA00001864"/>
    </source>
</evidence>
<gene>
    <name evidence="7" type="ORF">FHX76_000577</name>
</gene>
<dbReference type="EMBL" id="JAAMOX010000001">
    <property type="protein sequence ID" value="NIH52709.1"/>
    <property type="molecule type" value="Genomic_DNA"/>
</dbReference>
<dbReference type="Proteomes" id="UP000541033">
    <property type="component" value="Unassembled WGS sequence"/>
</dbReference>
<evidence type="ECO:0000256" key="3">
    <source>
        <dbReference type="ARBA" id="ARBA00011037"/>
    </source>
</evidence>
<evidence type="ECO:0000256" key="5">
    <source>
        <dbReference type="ARBA" id="ARBA00012060"/>
    </source>
</evidence>
<dbReference type="Pfam" id="PF01220">
    <property type="entry name" value="DHquinase_II"/>
    <property type="match status" value="1"/>
</dbReference>
<dbReference type="PANTHER" id="PTHR21272:SF3">
    <property type="entry name" value="CATABOLIC 3-DEHYDROQUINASE"/>
    <property type="match status" value="1"/>
</dbReference>
<evidence type="ECO:0000256" key="2">
    <source>
        <dbReference type="ARBA" id="ARBA00004902"/>
    </source>
</evidence>
<name>A0A7X5QZ68_9MICO</name>
<keyword evidence="8" id="KW-1185">Reference proteome</keyword>
<comment type="catalytic activity">
    <reaction evidence="1">
        <text>3-dehydroquinate = 3-dehydroshikimate + H2O</text>
        <dbReference type="Rhea" id="RHEA:21096"/>
        <dbReference type="ChEBI" id="CHEBI:15377"/>
        <dbReference type="ChEBI" id="CHEBI:16630"/>
        <dbReference type="ChEBI" id="CHEBI:32364"/>
        <dbReference type="EC" id="4.2.1.10"/>
    </reaction>
</comment>
<reference evidence="7 8" key="1">
    <citation type="submission" date="2020-02" db="EMBL/GenBank/DDBJ databases">
        <title>Sequencing the genomes of 1000 actinobacteria strains.</title>
        <authorList>
            <person name="Klenk H.-P."/>
        </authorList>
    </citation>
    <scope>NUCLEOTIDE SEQUENCE [LARGE SCALE GENOMIC DNA]</scope>
    <source>
        <strain evidence="7 8">DSM 27960</strain>
    </source>
</reference>
<evidence type="ECO:0000313" key="8">
    <source>
        <dbReference type="Proteomes" id="UP000541033"/>
    </source>
</evidence>
<dbReference type="GO" id="GO:0019631">
    <property type="term" value="P:quinate catabolic process"/>
    <property type="evidence" value="ECO:0007669"/>
    <property type="project" value="TreeGrafter"/>
</dbReference>
<dbReference type="Gene3D" id="3.40.50.9100">
    <property type="entry name" value="Dehydroquinase, class II"/>
    <property type="match status" value="1"/>
</dbReference>
<organism evidence="7 8">
    <name type="scientific">Lysinibacter cavernae</name>
    <dbReference type="NCBI Taxonomy" id="1640652"/>
    <lineage>
        <taxon>Bacteria</taxon>
        <taxon>Bacillati</taxon>
        <taxon>Actinomycetota</taxon>
        <taxon>Actinomycetes</taxon>
        <taxon>Micrococcales</taxon>
        <taxon>Microbacteriaceae</taxon>
        <taxon>Lysinibacter</taxon>
    </lineage>
</organism>
<evidence type="ECO:0000313" key="7">
    <source>
        <dbReference type="EMBL" id="NIH52709.1"/>
    </source>
</evidence>
<keyword evidence="6 7" id="KW-0456">Lyase</keyword>
<dbReference type="GO" id="GO:0003855">
    <property type="term" value="F:3-dehydroquinate dehydratase activity"/>
    <property type="evidence" value="ECO:0007669"/>
    <property type="project" value="UniProtKB-EC"/>
</dbReference>
<dbReference type="RefSeq" id="WP_167147647.1">
    <property type="nucleotide sequence ID" value="NZ_JAAMOX010000001.1"/>
</dbReference>
<dbReference type="PANTHER" id="PTHR21272">
    <property type="entry name" value="CATABOLIC 3-DEHYDROQUINASE"/>
    <property type="match status" value="1"/>
</dbReference>
<sequence length="144" mass="15072">MTHVLVLTAPTVNDLSSGGTVDESTLTVDLEHQLATTAPEGMTVEVRHSADEGQLASWLNEANDRRWDVVLCPGVFSAFSYSLAGAVGRLTSSGLTVIEVDTDNPHAGATAHAHSAITSSASGLISGFGMNSFQLALQHIGRIR</sequence>
<evidence type="ECO:0000256" key="6">
    <source>
        <dbReference type="ARBA" id="ARBA00023239"/>
    </source>
</evidence>
<dbReference type="AlphaFoldDB" id="A0A7X5QZ68"/>
<proteinExistence type="inferred from homology"/>
<dbReference type="EC" id="4.2.1.10" evidence="5"/>
<dbReference type="SUPFAM" id="SSF52304">
    <property type="entry name" value="Type II 3-dehydroquinate dehydratase"/>
    <property type="match status" value="1"/>
</dbReference>
<dbReference type="GO" id="GO:0009423">
    <property type="term" value="P:chorismate biosynthetic process"/>
    <property type="evidence" value="ECO:0007669"/>
    <property type="project" value="UniProtKB-UniPathway"/>
</dbReference>
<dbReference type="InterPro" id="IPR036441">
    <property type="entry name" value="DHquinase_II_sf"/>
</dbReference>